<proteinExistence type="predicted"/>
<evidence type="ECO:0000313" key="3">
    <source>
        <dbReference type="Proteomes" id="UP000306509"/>
    </source>
</evidence>
<keyword evidence="3" id="KW-1185">Reference proteome</keyword>
<dbReference type="SUPFAM" id="SSF144052">
    <property type="entry name" value="Thermophilic metalloprotease-like"/>
    <property type="match status" value="1"/>
</dbReference>
<keyword evidence="2" id="KW-0378">Hydrolase</keyword>
<evidence type="ECO:0000256" key="1">
    <source>
        <dbReference type="ARBA" id="ARBA00022723"/>
    </source>
</evidence>
<organism evidence="2 3">
    <name type="scientific">Robinsoniella peoriensis</name>
    <dbReference type="NCBI Taxonomy" id="180332"/>
    <lineage>
        <taxon>Bacteria</taxon>
        <taxon>Bacillati</taxon>
        <taxon>Bacillota</taxon>
        <taxon>Clostridia</taxon>
        <taxon>Lachnospirales</taxon>
        <taxon>Lachnospiraceae</taxon>
        <taxon>Robinsoniella</taxon>
    </lineage>
</organism>
<dbReference type="PANTHER" id="PTHR34448:SF3">
    <property type="entry name" value="AMINOPEPTIDASE AMPS"/>
    <property type="match status" value="1"/>
</dbReference>
<gene>
    <name evidence="2" type="ORF">DSM106044_00678</name>
</gene>
<dbReference type="InterPro" id="IPR000787">
    <property type="entry name" value="Peptidase_M29"/>
</dbReference>
<dbReference type="GO" id="GO:0004177">
    <property type="term" value="F:aminopeptidase activity"/>
    <property type="evidence" value="ECO:0007669"/>
    <property type="project" value="InterPro"/>
</dbReference>
<name>A0A4U8QPH7_9FIRM</name>
<dbReference type="Proteomes" id="UP000306509">
    <property type="component" value="Unassembled WGS sequence"/>
</dbReference>
<keyword evidence="2" id="KW-0482">Metalloprotease</keyword>
<dbReference type="Pfam" id="PF02073">
    <property type="entry name" value="Peptidase_M29"/>
    <property type="match status" value="1"/>
</dbReference>
<protein>
    <submittedName>
        <fullName evidence="2">Thermophilic metalloprotease (M29)</fullName>
    </submittedName>
</protein>
<dbReference type="InterPro" id="IPR052170">
    <property type="entry name" value="M29_Exopeptidase"/>
</dbReference>
<evidence type="ECO:0000313" key="2">
    <source>
        <dbReference type="EMBL" id="TLD02436.1"/>
    </source>
</evidence>
<dbReference type="GO" id="GO:0008237">
    <property type="term" value="F:metallopeptidase activity"/>
    <property type="evidence" value="ECO:0007669"/>
    <property type="project" value="UniProtKB-KW"/>
</dbReference>
<dbReference type="STRING" id="180332.GCA_000797495_04170"/>
<sequence>MEISGPENKIPDLKGINGVKEDVMDLEEAKIYQERYDLSMERIAQIAAEETVAAPFIDYFQKMASFIMEIKVLFEKLCSGELNAYSCEQWEELNHSLYEDILPEHYDNSYGNPEYAVSKLGEIHGRILSFLYTELRGMIAFAFEGRMWDMVIICEVFIEIYNCFEEEELPVYKKIQQILYWFISDYSDRTVTRRIQESVDPNLDFAVQLIMNEDLSDLRYLYKFGEYITENERKTAEYLNYLDQKTIDLMASTYTEGYRIGFEKAKIDLSSKETVNIRYNLGFERMIRKAIQNFEKMGLRPVIYRSAVNSINKRQQLRIGYYGAIPNKQFDYDHRADNTIYLDKPFVERKLGVLRTAYEKYKDLANRHAGPACVEIFGEQPFIPENKPAAYHMSEKQEKLTVFYNNESSQITNRYIKGEERSFTIIAFPIPEIGEQFEEIFREVIKLNTLDYHLYERIQQTIIDALDQGSCVHIVGKGDNHTDLTVQLHELKDPAVQTNFENCVADVNIPVGEVFTSPKLAGTSGVLQVKEVYLNELKYVDLSITFEDGMIKEYTCGNFEKAEENKRYILENVLYHHESLPMGEFAIGTNTTAYAMARKYKISDKLPILIAEKMGPHFAVGDTCYSWSEDIAVHNPDGKEIIAKDNEVSLLRKEDIGKAYLGCHTDITIPYDELQLIEAVKNDGTKTEIIRDGKFVLEGTQELNEALGEFTVKS</sequence>
<reference evidence="2 3" key="1">
    <citation type="journal article" date="2019" name="Anaerobe">
        <title>Detection of Robinsoniella peoriensis in multiple bone samples of a trauma patient.</title>
        <authorList>
            <person name="Schrottner P."/>
            <person name="Hartwich K."/>
            <person name="Bunk B."/>
            <person name="Schober I."/>
            <person name="Helbig S."/>
            <person name="Rudolph W.W."/>
            <person name="Gunzer F."/>
        </authorList>
    </citation>
    <scope>NUCLEOTIDE SEQUENCE [LARGE SCALE GENOMIC DNA]</scope>
    <source>
        <strain evidence="2 3">DSM 106044</strain>
    </source>
</reference>
<dbReference type="PANTHER" id="PTHR34448">
    <property type="entry name" value="AMINOPEPTIDASE"/>
    <property type="match status" value="1"/>
</dbReference>
<keyword evidence="2" id="KW-0645">Protease</keyword>
<accession>A0A4U8QPH7</accession>
<dbReference type="GO" id="GO:0046872">
    <property type="term" value="F:metal ion binding"/>
    <property type="evidence" value="ECO:0007669"/>
    <property type="project" value="UniProtKB-KW"/>
</dbReference>
<dbReference type="EMBL" id="QGQD01000015">
    <property type="protein sequence ID" value="TLD02436.1"/>
    <property type="molecule type" value="Genomic_DNA"/>
</dbReference>
<keyword evidence="1" id="KW-0479">Metal-binding</keyword>
<dbReference type="GO" id="GO:0006508">
    <property type="term" value="P:proteolysis"/>
    <property type="evidence" value="ECO:0007669"/>
    <property type="project" value="UniProtKB-KW"/>
</dbReference>
<dbReference type="AlphaFoldDB" id="A0A4U8QPH7"/>
<comment type="caution">
    <text evidence="2">The sequence shown here is derived from an EMBL/GenBank/DDBJ whole genome shotgun (WGS) entry which is preliminary data.</text>
</comment>